<dbReference type="Proteomes" id="UP000323866">
    <property type="component" value="Unassembled WGS sequence"/>
</dbReference>
<sequence>MTLDMWSDEIFGSEVSYFSGIDPSTVELIKKIEKEISWLNWEFTHHYDTFHRRNFEKACGYRKQDGDLPPYLSFGIAFDFESEEKKTYSALLSNYQFERQYQVERWLNEMGYSIICDGESFLGPTVSNLYLDFTNYTIITTPCFTITSKGLGDGKFKIDLELKDPPTPKWMSARIGVMDYEFDLGQFYPIFGDKDNGTKVIAEMNRLLEEYSRVAQKHHQSFTDSHSFQTKYGEEDMKLILVELDDNSDNPIRSEMTLNYLQDKKQFEADLHRYVEEGIRAEGYSITFDGEEKNGIKSPSLVLSELDGFNSSTKNAALITPHYTMTVTHFEKGKLLIFITTN</sequence>
<organism evidence="1 3">
    <name type="scientific">Rufibacter glacialis</name>
    <dbReference type="NCBI Taxonomy" id="1259555"/>
    <lineage>
        <taxon>Bacteria</taxon>
        <taxon>Pseudomonadati</taxon>
        <taxon>Bacteroidota</taxon>
        <taxon>Cytophagia</taxon>
        <taxon>Cytophagales</taxon>
        <taxon>Hymenobacteraceae</taxon>
        <taxon>Rufibacter</taxon>
    </lineage>
</organism>
<name>A0A5M8Q7N9_9BACT</name>
<evidence type="ECO:0000313" key="1">
    <source>
        <dbReference type="EMBL" id="KAA6431907.1"/>
    </source>
</evidence>
<reference evidence="1 3" key="1">
    <citation type="submission" date="2019-07" db="EMBL/GenBank/DDBJ databases">
        <authorList>
            <person name="Qu J.-H."/>
        </authorList>
    </citation>
    <scope>NUCLEOTIDE SEQUENCE [LARGE SCALE GENOMIC DNA]</scope>
    <source>
        <strain evidence="1 3">MDT1-10-3</strain>
    </source>
</reference>
<reference evidence="1 3" key="2">
    <citation type="submission" date="2019-09" db="EMBL/GenBank/DDBJ databases">
        <title>A bacterium isolated from glacier soil.</title>
        <authorList>
            <person name="Liu Q."/>
        </authorList>
    </citation>
    <scope>NUCLEOTIDE SEQUENCE [LARGE SCALE GENOMIC DNA]</scope>
    <source>
        <strain evidence="1 3">MDT1-10-3</strain>
    </source>
</reference>
<evidence type="ECO:0000313" key="4">
    <source>
        <dbReference type="Proteomes" id="UP001570846"/>
    </source>
</evidence>
<dbReference type="RefSeq" id="WP_149099926.1">
    <property type="nucleotide sequence ID" value="NZ_BMMG01000006.1"/>
</dbReference>
<dbReference type="Proteomes" id="UP001570846">
    <property type="component" value="Unassembled WGS sequence"/>
</dbReference>
<proteinExistence type="predicted"/>
<dbReference type="AlphaFoldDB" id="A0A5M8Q7N9"/>
<comment type="caution">
    <text evidence="1">The sequence shown here is derived from an EMBL/GenBank/DDBJ whole genome shotgun (WGS) entry which is preliminary data.</text>
</comment>
<protein>
    <submittedName>
        <fullName evidence="1">Uncharacterized protein</fullName>
    </submittedName>
</protein>
<evidence type="ECO:0000313" key="2">
    <source>
        <dbReference type="EMBL" id="MFA1771614.1"/>
    </source>
</evidence>
<dbReference type="EMBL" id="JBGOGF010000005">
    <property type="protein sequence ID" value="MFA1771614.1"/>
    <property type="molecule type" value="Genomic_DNA"/>
</dbReference>
<evidence type="ECO:0000313" key="3">
    <source>
        <dbReference type="Proteomes" id="UP000323866"/>
    </source>
</evidence>
<keyword evidence="4" id="KW-1185">Reference proteome</keyword>
<accession>A0A5M8Q7N9</accession>
<dbReference type="EMBL" id="VKKZ01000023">
    <property type="protein sequence ID" value="KAA6431907.1"/>
    <property type="molecule type" value="Genomic_DNA"/>
</dbReference>
<reference evidence="2 4" key="3">
    <citation type="submission" date="2024-08" db="EMBL/GenBank/DDBJ databases">
        <authorList>
            <person name="Wei W."/>
        </authorList>
    </citation>
    <scope>NUCLEOTIDE SEQUENCE [LARGE SCALE GENOMIC DNA]</scope>
    <source>
        <strain evidence="2 4">XU2</strain>
    </source>
</reference>
<gene>
    <name evidence="2" type="ORF">ACD591_09950</name>
    <name evidence="1" type="ORF">FOE74_17520</name>
</gene>